<keyword evidence="4 6" id="KW-0975">Bacterial flagellum</keyword>
<evidence type="ECO:0000256" key="6">
    <source>
        <dbReference type="PIRNR" id="PIRNR002889"/>
    </source>
</evidence>
<comment type="subcellular location">
    <subcellularLocation>
        <location evidence="1 6">Bacterial flagellum basal body</location>
    </subcellularLocation>
</comment>
<accession>A0A166ANA8</accession>
<comment type="subunit">
    <text evidence="6">The basal body constitutes a major portion of the flagellar organelle and consists of a number of rings mounted on a central rod.</text>
</comment>
<proteinExistence type="inferred from homology"/>
<evidence type="ECO:0000256" key="5">
    <source>
        <dbReference type="ARBA" id="ARBA00024934"/>
    </source>
</evidence>
<evidence type="ECO:0000256" key="1">
    <source>
        <dbReference type="ARBA" id="ARBA00004117"/>
    </source>
</evidence>
<dbReference type="InterPro" id="IPR006300">
    <property type="entry name" value="FlgB"/>
</dbReference>
<sequence length="135" mass="14843">MALIDLPMFQALREKMQWHQQRQGVLAENVANADTPGYRSKDLKELSFSDMVDAEQDSGTLRPAVTNSTHISSGGMSVSVGTKVNKASSFERTPNGNSVVLEEQMMEIAQNQIDYQTATSLYSRSLGMLKTALRG</sequence>
<evidence type="ECO:0000256" key="2">
    <source>
        <dbReference type="ARBA" id="ARBA00009677"/>
    </source>
</evidence>
<comment type="similarity">
    <text evidence="2 6">Belongs to the flagella basal body rod proteins family.</text>
</comment>
<comment type="caution">
    <text evidence="9">The sequence shown here is derived from an EMBL/GenBank/DDBJ whole genome shotgun (WGS) entry which is preliminary data.</text>
</comment>
<keyword evidence="10" id="KW-1185">Reference proteome</keyword>
<dbReference type="NCBIfam" id="TIGR01396">
    <property type="entry name" value="FlgB"/>
    <property type="match status" value="1"/>
</dbReference>
<comment type="function">
    <text evidence="5 6">Structural component of flagellum, the bacterial motility apparatus. Part of the rod structure of flagellar basal body.</text>
</comment>
<evidence type="ECO:0000259" key="8">
    <source>
        <dbReference type="Pfam" id="PF00460"/>
    </source>
</evidence>
<dbReference type="OrthoDB" id="9788334at2"/>
<dbReference type="EMBL" id="LMCB01000004">
    <property type="protein sequence ID" value="KZL21340.1"/>
    <property type="molecule type" value="Genomic_DNA"/>
</dbReference>
<dbReference type="AlphaFoldDB" id="A0A166ANA8"/>
<name>A0A166ANA8_9HYPH</name>
<evidence type="ECO:0000313" key="10">
    <source>
        <dbReference type="Proteomes" id="UP000076577"/>
    </source>
</evidence>
<dbReference type="Proteomes" id="UP000076577">
    <property type="component" value="Unassembled WGS sequence"/>
</dbReference>
<protein>
    <recommendedName>
        <fullName evidence="3 6">Flagellar basal body rod protein FlgB</fullName>
    </recommendedName>
</protein>
<dbReference type="GO" id="GO:0030694">
    <property type="term" value="C:bacterial-type flagellum basal body, rod"/>
    <property type="evidence" value="ECO:0007669"/>
    <property type="project" value="InterPro"/>
</dbReference>
<keyword evidence="9" id="KW-0282">Flagellum</keyword>
<dbReference type="PIRSF" id="PIRSF002889">
    <property type="entry name" value="Rod_FlgB"/>
    <property type="match status" value="1"/>
</dbReference>
<dbReference type="NCBIfam" id="NF004654">
    <property type="entry name" value="PRK06004.1"/>
    <property type="match status" value="1"/>
</dbReference>
<dbReference type="Pfam" id="PF00460">
    <property type="entry name" value="Flg_bb_rod"/>
    <property type="match status" value="1"/>
</dbReference>
<dbReference type="STRING" id="989403.SAMN05421798_105254"/>
<feature type="domain" description="Flagellar basal body rod protein N-terminal" evidence="8">
    <location>
        <begin position="19"/>
        <end position="39"/>
    </location>
</feature>
<feature type="region of interest" description="Disordered" evidence="7">
    <location>
        <begin position="55"/>
        <end position="78"/>
    </location>
</feature>
<feature type="compositionally biased region" description="Polar residues" evidence="7">
    <location>
        <begin position="65"/>
        <end position="78"/>
    </location>
</feature>
<reference evidence="9 10" key="1">
    <citation type="journal article" date="2016" name="Front. Microbiol.">
        <title>Comparative Genomic Analysis Reveals a Diverse Repertoire of Genes Involved in Prokaryote-Eukaryote Interactions within the Pseudovibrio Genus.</title>
        <authorList>
            <person name="Romano S."/>
            <person name="Fernandez-Guerra A."/>
            <person name="Reen F.J."/>
            <person name="Glockner F.O."/>
            <person name="Crowley S.P."/>
            <person name="O'Sullivan O."/>
            <person name="Cotter P.D."/>
            <person name="Adams C."/>
            <person name="Dobson A.D."/>
            <person name="O'Gara F."/>
        </authorList>
    </citation>
    <scope>NUCLEOTIDE SEQUENCE [LARGE SCALE GENOMIC DNA]</scope>
    <source>
        <strain evidence="9 10">Ad2</strain>
    </source>
</reference>
<evidence type="ECO:0000313" key="9">
    <source>
        <dbReference type="EMBL" id="KZL21340.1"/>
    </source>
</evidence>
<evidence type="ECO:0000256" key="7">
    <source>
        <dbReference type="SAM" id="MobiDB-lite"/>
    </source>
</evidence>
<gene>
    <name evidence="9" type="primary">flgB</name>
    <name evidence="9" type="ORF">PsAD2_00631</name>
</gene>
<keyword evidence="9" id="KW-0969">Cilium</keyword>
<keyword evidence="9" id="KW-0966">Cell projection</keyword>
<dbReference type="PATRIC" id="fig|989403.3.peg.674"/>
<evidence type="ECO:0000256" key="3">
    <source>
        <dbReference type="ARBA" id="ARBA00014376"/>
    </source>
</evidence>
<dbReference type="InterPro" id="IPR001444">
    <property type="entry name" value="Flag_bb_rod_N"/>
</dbReference>
<evidence type="ECO:0000256" key="4">
    <source>
        <dbReference type="ARBA" id="ARBA00023143"/>
    </source>
</evidence>
<dbReference type="GO" id="GO:0071973">
    <property type="term" value="P:bacterial-type flagellum-dependent cell motility"/>
    <property type="evidence" value="ECO:0007669"/>
    <property type="project" value="InterPro"/>
</dbReference>
<dbReference type="RefSeq" id="WP_074882094.1">
    <property type="nucleotide sequence ID" value="NZ_FOFM01000005.1"/>
</dbReference>
<organism evidence="9 10">
    <name type="scientific">Pseudovibrio axinellae</name>
    <dbReference type="NCBI Taxonomy" id="989403"/>
    <lineage>
        <taxon>Bacteria</taxon>
        <taxon>Pseudomonadati</taxon>
        <taxon>Pseudomonadota</taxon>
        <taxon>Alphaproteobacteria</taxon>
        <taxon>Hyphomicrobiales</taxon>
        <taxon>Stappiaceae</taxon>
        <taxon>Pseudovibrio</taxon>
    </lineage>
</organism>